<dbReference type="NCBIfam" id="NF003232">
    <property type="entry name" value="PRK04195.2-2"/>
    <property type="match status" value="1"/>
</dbReference>
<keyword evidence="3" id="KW-0235">DNA replication</keyword>
<dbReference type="GO" id="GO:0006260">
    <property type="term" value="P:DNA replication"/>
    <property type="evidence" value="ECO:0007669"/>
    <property type="project" value="UniProtKB-KW"/>
</dbReference>
<evidence type="ECO:0000256" key="4">
    <source>
        <dbReference type="ARBA" id="ARBA00022741"/>
    </source>
</evidence>
<evidence type="ECO:0000256" key="3">
    <source>
        <dbReference type="ARBA" id="ARBA00022705"/>
    </source>
</evidence>
<dbReference type="SUPFAM" id="SSF52540">
    <property type="entry name" value="P-loop containing nucleoside triphosphate hydrolases"/>
    <property type="match status" value="1"/>
</dbReference>
<keyword evidence="5" id="KW-0067">ATP-binding</keyword>
<dbReference type="Pfam" id="PF00004">
    <property type="entry name" value="AAA"/>
    <property type="match status" value="1"/>
</dbReference>
<feature type="compositionally biased region" description="Basic and acidic residues" evidence="7">
    <location>
        <begin position="454"/>
        <end position="466"/>
    </location>
</feature>
<dbReference type="InterPro" id="IPR027417">
    <property type="entry name" value="P-loop_NTPase"/>
</dbReference>
<dbReference type="AlphaFoldDB" id="A0A644V408"/>
<reference evidence="9" key="1">
    <citation type="submission" date="2019-08" db="EMBL/GenBank/DDBJ databases">
        <authorList>
            <person name="Kucharzyk K."/>
            <person name="Murdoch R.W."/>
            <person name="Higgins S."/>
            <person name="Loffler F."/>
        </authorList>
    </citation>
    <scope>NUCLEOTIDE SEQUENCE</scope>
</reference>
<dbReference type="NCBIfam" id="NF003229">
    <property type="entry name" value="PRK04195.1-5"/>
    <property type="match status" value="1"/>
</dbReference>
<dbReference type="Gene3D" id="3.40.50.300">
    <property type="entry name" value="P-loop containing nucleotide triphosphate hydrolases"/>
    <property type="match status" value="1"/>
</dbReference>
<dbReference type="SMART" id="SM00382">
    <property type="entry name" value="AAA"/>
    <property type="match status" value="1"/>
</dbReference>
<evidence type="ECO:0000256" key="1">
    <source>
        <dbReference type="ARBA" id="ARBA00006878"/>
    </source>
</evidence>
<comment type="caution">
    <text evidence="9">The sequence shown here is derived from an EMBL/GenBank/DDBJ whole genome shotgun (WGS) entry which is preliminary data.</text>
</comment>
<name>A0A644V408_9ZZZZ</name>
<keyword evidence="4" id="KW-0547">Nucleotide-binding</keyword>
<evidence type="ECO:0000313" key="9">
    <source>
        <dbReference type="EMBL" id="MPL85573.1"/>
    </source>
</evidence>
<dbReference type="InterPro" id="IPR003959">
    <property type="entry name" value="ATPase_AAA_core"/>
</dbReference>
<evidence type="ECO:0000256" key="6">
    <source>
        <dbReference type="ARBA" id="ARBA00032141"/>
    </source>
</evidence>
<dbReference type="CDD" id="cd18140">
    <property type="entry name" value="HLD_clamp_RFC"/>
    <property type="match status" value="1"/>
</dbReference>
<dbReference type="InterPro" id="IPR003593">
    <property type="entry name" value="AAA+_ATPase"/>
</dbReference>
<proteinExistence type="inferred from homology"/>
<dbReference type="PANTHER" id="PTHR23389:SF6">
    <property type="entry name" value="REPLICATION FACTOR C SUBUNIT 1"/>
    <property type="match status" value="1"/>
</dbReference>
<dbReference type="GO" id="GO:0016887">
    <property type="term" value="F:ATP hydrolysis activity"/>
    <property type="evidence" value="ECO:0007669"/>
    <property type="project" value="InterPro"/>
</dbReference>
<dbReference type="CDD" id="cd00009">
    <property type="entry name" value="AAA"/>
    <property type="match status" value="1"/>
</dbReference>
<feature type="domain" description="AAA+ ATPase" evidence="8">
    <location>
        <begin position="35"/>
        <end position="157"/>
    </location>
</feature>
<dbReference type="InterPro" id="IPR047854">
    <property type="entry name" value="RFC_lid"/>
</dbReference>
<dbReference type="Gene3D" id="1.10.8.60">
    <property type="match status" value="1"/>
</dbReference>
<dbReference type="EMBL" id="VSSQ01000207">
    <property type="protein sequence ID" value="MPL85573.1"/>
    <property type="molecule type" value="Genomic_DNA"/>
</dbReference>
<sequence>MDWAEKYRPMHLADILGNGSAVRQIVDWAKTWTPDSRPLLFTGKPGIGKTSAALALARDMEWEVLELNASDARTKAIIERVAGNSSTTTSLFGAGRKLIIIDEVDNLEGNADRGGARAIADILKDAKQPIVLIANDAYGVSDSIRRLCDPVPFRAIGVSTLQKRMKEICRFEEIACGEDALSAIADSSAGDMRTAVNMLFGSSTGKTSISAGDINTAQKDERATIFDLVGGVFAGVPDRELQKLSFECDEKPDYVIQWIEESVPLMHDPKRRIRAYGRISRADVYLGRTMRRQYFTLWRYATSMMTLGVASENAGAGFRTRIMPPSRWKRMSTAKKQKAVRRTLAASLAEGYSIPESQILSQYLDLLSRFAEKDPAAFCERHNLDIDQMGVVLHDKAAAAAAVKTVQQAAKERDTKVKKMAASKKAEMRKLEEQLEALRMQEPPVPETPPAAEKLPHEEPQEEKKLAPKQATLDFF</sequence>
<evidence type="ECO:0000256" key="5">
    <source>
        <dbReference type="ARBA" id="ARBA00022840"/>
    </source>
</evidence>
<evidence type="ECO:0000256" key="2">
    <source>
        <dbReference type="ARBA" id="ARBA00014793"/>
    </source>
</evidence>
<dbReference type="HAMAP" id="MF_01508">
    <property type="entry name" value="RfcL"/>
    <property type="match status" value="1"/>
</dbReference>
<evidence type="ECO:0000259" key="8">
    <source>
        <dbReference type="SMART" id="SM00382"/>
    </source>
</evidence>
<accession>A0A644V408</accession>
<dbReference type="GO" id="GO:0005524">
    <property type="term" value="F:ATP binding"/>
    <property type="evidence" value="ECO:0007669"/>
    <property type="project" value="UniProtKB-KW"/>
</dbReference>
<dbReference type="PANTHER" id="PTHR23389">
    <property type="entry name" value="CHROMOSOME TRANSMISSION FIDELITY FACTOR 18"/>
    <property type="match status" value="1"/>
</dbReference>
<dbReference type="InterPro" id="IPR023935">
    <property type="entry name" value="Rep_factor-C_lsu"/>
</dbReference>
<organism evidence="9">
    <name type="scientific">bioreactor metagenome</name>
    <dbReference type="NCBI Taxonomy" id="1076179"/>
    <lineage>
        <taxon>unclassified sequences</taxon>
        <taxon>metagenomes</taxon>
        <taxon>ecological metagenomes</taxon>
    </lineage>
</organism>
<gene>
    <name evidence="9" type="ORF">SDC9_31543</name>
</gene>
<evidence type="ECO:0000256" key="7">
    <source>
        <dbReference type="SAM" id="MobiDB-lite"/>
    </source>
</evidence>
<protein>
    <recommendedName>
        <fullName evidence="2">Replication factor C large subunit</fullName>
    </recommendedName>
    <alternativeName>
        <fullName evidence="6">Clamp loader large subunit</fullName>
    </alternativeName>
</protein>
<comment type="similarity">
    <text evidence="1">Belongs to the activator 1 small subunits family. RfcL subfamily.</text>
</comment>
<feature type="region of interest" description="Disordered" evidence="7">
    <location>
        <begin position="435"/>
        <end position="476"/>
    </location>
</feature>